<dbReference type="EMBL" id="BMEL01000004">
    <property type="protein sequence ID" value="GGF28802.1"/>
    <property type="molecule type" value="Genomic_DNA"/>
</dbReference>
<dbReference type="Proteomes" id="UP000660110">
    <property type="component" value="Unassembled WGS sequence"/>
</dbReference>
<feature type="signal peptide" evidence="1">
    <location>
        <begin position="1"/>
        <end position="21"/>
    </location>
</feature>
<organism evidence="2 3">
    <name type="scientific">Halobacillus andaensis</name>
    <dbReference type="NCBI Taxonomy" id="1176239"/>
    <lineage>
        <taxon>Bacteria</taxon>
        <taxon>Bacillati</taxon>
        <taxon>Bacillota</taxon>
        <taxon>Bacilli</taxon>
        <taxon>Bacillales</taxon>
        <taxon>Bacillaceae</taxon>
        <taxon>Halobacillus</taxon>
    </lineage>
</organism>
<gene>
    <name evidence="2" type="ORF">GCM10010954_29850</name>
</gene>
<keyword evidence="1" id="KW-0732">Signal</keyword>
<sequence>MKSIILFIVTLLLAMSIINGCSDNGQNSAESINTFEGYFVSVVGDNELKIECSKAAKRNTDSTTEEGYDCNVETTEKTTIKTEGGKSLEVDELRKLDIHNLDKPKKAKVILSEEKNINLSKSSRKGLDASEIIIFH</sequence>
<name>A0A917B7T6_HALAA</name>
<dbReference type="AlphaFoldDB" id="A0A917B7T6"/>
<evidence type="ECO:0000313" key="3">
    <source>
        <dbReference type="Proteomes" id="UP000660110"/>
    </source>
</evidence>
<dbReference type="RefSeq" id="WP_188378322.1">
    <property type="nucleotide sequence ID" value="NZ_BMEL01000004.1"/>
</dbReference>
<proteinExistence type="predicted"/>
<evidence type="ECO:0000256" key="1">
    <source>
        <dbReference type="SAM" id="SignalP"/>
    </source>
</evidence>
<comment type="caution">
    <text evidence="2">The sequence shown here is derived from an EMBL/GenBank/DDBJ whole genome shotgun (WGS) entry which is preliminary data.</text>
</comment>
<protein>
    <recommendedName>
        <fullName evidence="4">Lipoprotein</fullName>
    </recommendedName>
</protein>
<evidence type="ECO:0008006" key="4">
    <source>
        <dbReference type="Google" id="ProtNLM"/>
    </source>
</evidence>
<evidence type="ECO:0000313" key="2">
    <source>
        <dbReference type="EMBL" id="GGF28802.1"/>
    </source>
</evidence>
<keyword evidence="3" id="KW-1185">Reference proteome</keyword>
<reference evidence="2" key="2">
    <citation type="submission" date="2020-09" db="EMBL/GenBank/DDBJ databases">
        <authorList>
            <person name="Sun Q."/>
            <person name="Zhou Y."/>
        </authorList>
    </citation>
    <scope>NUCLEOTIDE SEQUENCE</scope>
    <source>
        <strain evidence="2">CGMCC 1.12153</strain>
    </source>
</reference>
<accession>A0A917B7T6</accession>
<feature type="chain" id="PRO_5039423792" description="Lipoprotein" evidence="1">
    <location>
        <begin position="22"/>
        <end position="136"/>
    </location>
</feature>
<reference evidence="2" key="1">
    <citation type="journal article" date="2014" name="Int. J. Syst. Evol. Microbiol.">
        <title>Complete genome sequence of Corynebacterium casei LMG S-19264T (=DSM 44701T), isolated from a smear-ripened cheese.</title>
        <authorList>
            <consortium name="US DOE Joint Genome Institute (JGI-PGF)"/>
            <person name="Walter F."/>
            <person name="Albersmeier A."/>
            <person name="Kalinowski J."/>
            <person name="Ruckert C."/>
        </authorList>
    </citation>
    <scope>NUCLEOTIDE SEQUENCE</scope>
    <source>
        <strain evidence="2">CGMCC 1.12153</strain>
    </source>
</reference>